<dbReference type="RefSeq" id="WP_061927727.1">
    <property type="nucleotide sequence ID" value="NZ_JBEYBH010000012.1"/>
</dbReference>
<evidence type="ECO:0000313" key="2">
    <source>
        <dbReference type="EMBL" id="KUN79428.1"/>
    </source>
</evidence>
<comment type="caution">
    <text evidence="2">The sequence shown here is derived from an EMBL/GenBank/DDBJ whole genome shotgun (WGS) entry which is preliminary data.</text>
</comment>
<protein>
    <submittedName>
        <fullName evidence="2">Uncharacterized protein</fullName>
    </submittedName>
</protein>
<dbReference type="AlphaFoldDB" id="A0A101SSU0"/>
<proteinExistence type="predicted"/>
<keyword evidence="3" id="KW-1185">Reference proteome</keyword>
<evidence type="ECO:0000256" key="1">
    <source>
        <dbReference type="SAM" id="MobiDB-lite"/>
    </source>
</evidence>
<dbReference type="Proteomes" id="UP000053024">
    <property type="component" value="Unassembled WGS sequence"/>
</dbReference>
<feature type="region of interest" description="Disordered" evidence="1">
    <location>
        <begin position="1"/>
        <end position="59"/>
    </location>
</feature>
<dbReference type="EMBL" id="LMWX01000052">
    <property type="protein sequence ID" value="KUN79428.1"/>
    <property type="molecule type" value="Genomic_DNA"/>
</dbReference>
<organism evidence="2 3">
    <name type="scientific">Streptomyces bungoensis</name>
    <dbReference type="NCBI Taxonomy" id="285568"/>
    <lineage>
        <taxon>Bacteria</taxon>
        <taxon>Bacillati</taxon>
        <taxon>Actinomycetota</taxon>
        <taxon>Actinomycetes</taxon>
        <taxon>Kitasatosporales</taxon>
        <taxon>Streptomycetaceae</taxon>
        <taxon>Streptomyces</taxon>
    </lineage>
</organism>
<dbReference type="STRING" id="285568.AQJ66_28255"/>
<name>A0A101SSU0_9ACTN</name>
<feature type="compositionally biased region" description="Basic and acidic residues" evidence="1">
    <location>
        <begin position="1"/>
        <end position="42"/>
    </location>
</feature>
<accession>A0A101SSU0</accession>
<gene>
    <name evidence="2" type="ORF">AQJ66_28255</name>
</gene>
<evidence type="ECO:0000313" key="3">
    <source>
        <dbReference type="Proteomes" id="UP000053024"/>
    </source>
</evidence>
<reference evidence="2 3" key="1">
    <citation type="submission" date="2015-10" db="EMBL/GenBank/DDBJ databases">
        <title>Draft genome sequence of Streptomyces bungoensis DSM 41781, type strain for the species Streptomyces bungoensis.</title>
        <authorList>
            <person name="Ruckert C."/>
            <person name="Winkler A."/>
            <person name="Kalinowski J."/>
            <person name="Kampfer P."/>
            <person name="Glaeser S."/>
        </authorList>
    </citation>
    <scope>NUCLEOTIDE SEQUENCE [LARGE SCALE GENOMIC DNA]</scope>
    <source>
        <strain evidence="2 3">DSM 41781</strain>
    </source>
</reference>
<sequence>MTGAEREERPDTALGEVFREAEDAEKRGEDAHEKAAHEKGEAGDTITPSVAAQEQAHGE</sequence>